<proteinExistence type="predicted"/>
<keyword evidence="2" id="KW-1185">Reference proteome</keyword>
<protein>
    <submittedName>
        <fullName evidence="1">Uncharacterized protein</fullName>
    </submittedName>
</protein>
<evidence type="ECO:0000313" key="1">
    <source>
        <dbReference type="EMBL" id="TQF02915.1"/>
    </source>
</evidence>
<dbReference type="EMBL" id="VIGB01000003">
    <property type="protein sequence ID" value="TQF02915.1"/>
    <property type="molecule type" value="Genomic_DNA"/>
</dbReference>
<accession>A0A540W1L8</accession>
<reference evidence="1 2" key="1">
    <citation type="submission" date="2019-06" db="EMBL/GenBank/DDBJ databases">
        <title>Description of Kitasatospora acidophila sp. nov. isolated from pine grove soil, and reclassification of Streptomyces novaecaesareae to Kitasatospora novaeceasareae comb. nov.</title>
        <authorList>
            <person name="Kim M.J."/>
        </authorList>
    </citation>
    <scope>NUCLEOTIDE SEQUENCE [LARGE SCALE GENOMIC DNA]</scope>
    <source>
        <strain evidence="1 2">MMS16-CNU292</strain>
    </source>
</reference>
<sequence length="243" mass="25676">MTTTVRIPPYSDDDLVAGEHLAGDPAFWLAHLLITLGTLDEDVTEYGVAASRFEELLERLGDPEQPPTVLRVPFAGGHQACAVYVNDEDESNIDFIVQHPAWSRVGWLGQHGPHGSGDGLSWRELTKLAAGAPDGYSDGLSAPAQRLLLLLPMLGDAATPATPAAEAVDTVARAIVEVGLCPDTAGELAAYLLNVPGLSRQTVWTVTPESPIPVCDSDYSPRRIPLALGITPAQAQALADALS</sequence>
<gene>
    <name evidence="1" type="ORF">E6W39_12445</name>
</gene>
<dbReference type="Proteomes" id="UP000319103">
    <property type="component" value="Unassembled WGS sequence"/>
</dbReference>
<dbReference type="OrthoDB" id="3295168at2"/>
<dbReference type="RefSeq" id="WP_141633601.1">
    <property type="nucleotide sequence ID" value="NZ_VIGB01000003.1"/>
</dbReference>
<evidence type="ECO:0000313" key="2">
    <source>
        <dbReference type="Proteomes" id="UP000319103"/>
    </source>
</evidence>
<dbReference type="AlphaFoldDB" id="A0A540W1L8"/>
<comment type="caution">
    <text evidence="1">The sequence shown here is derived from an EMBL/GenBank/DDBJ whole genome shotgun (WGS) entry which is preliminary data.</text>
</comment>
<name>A0A540W1L8_9ACTN</name>
<organism evidence="1 2">
    <name type="scientific">Kitasatospora acidiphila</name>
    <dbReference type="NCBI Taxonomy" id="2567942"/>
    <lineage>
        <taxon>Bacteria</taxon>
        <taxon>Bacillati</taxon>
        <taxon>Actinomycetota</taxon>
        <taxon>Actinomycetes</taxon>
        <taxon>Kitasatosporales</taxon>
        <taxon>Streptomycetaceae</taxon>
        <taxon>Kitasatospora</taxon>
    </lineage>
</organism>